<dbReference type="AlphaFoldDB" id="W2FLI2"/>
<accession>W2FLI2</accession>
<reference evidence="1" key="1">
    <citation type="submission" date="2013-11" db="EMBL/GenBank/DDBJ databases">
        <title>The Genome Sequence of Phytophthora parasitica CJ02B3.</title>
        <authorList>
            <consortium name="The Broad Institute Genomics Platform"/>
            <person name="Russ C."/>
            <person name="Tyler B."/>
            <person name="Panabieres F."/>
            <person name="Shan W."/>
            <person name="Tripathy S."/>
            <person name="Grunwald N."/>
            <person name="Machado M."/>
            <person name="Johnson C.S."/>
            <person name="Arredondo F."/>
            <person name="Hong C."/>
            <person name="Coffey M."/>
            <person name="Young S.K."/>
            <person name="Zeng Q."/>
            <person name="Gargeya S."/>
            <person name="Fitzgerald M."/>
            <person name="Abouelleil A."/>
            <person name="Alvarado L."/>
            <person name="Chapman S.B."/>
            <person name="Gainer-Dewar J."/>
            <person name="Goldberg J."/>
            <person name="Griggs A."/>
            <person name="Gujja S."/>
            <person name="Hansen M."/>
            <person name="Howarth C."/>
            <person name="Imamovic A."/>
            <person name="Ireland A."/>
            <person name="Larimer J."/>
            <person name="McCowan C."/>
            <person name="Murphy C."/>
            <person name="Pearson M."/>
            <person name="Poon T.W."/>
            <person name="Priest M."/>
            <person name="Roberts A."/>
            <person name="Saif S."/>
            <person name="Shea T."/>
            <person name="Sykes S."/>
            <person name="Wortman J."/>
            <person name="Nusbaum C."/>
            <person name="Birren B."/>
        </authorList>
    </citation>
    <scope>NUCLEOTIDE SEQUENCE [LARGE SCALE GENOMIC DNA]</scope>
    <source>
        <strain evidence="1">CJ02B3</strain>
    </source>
</reference>
<organism evidence="1">
    <name type="scientific">Phytophthora nicotianae</name>
    <name type="common">Potato buckeye rot agent</name>
    <name type="synonym">Phytophthora parasitica</name>
    <dbReference type="NCBI Taxonomy" id="4792"/>
    <lineage>
        <taxon>Eukaryota</taxon>
        <taxon>Sar</taxon>
        <taxon>Stramenopiles</taxon>
        <taxon>Oomycota</taxon>
        <taxon>Peronosporomycetes</taxon>
        <taxon>Peronosporales</taxon>
        <taxon>Peronosporaceae</taxon>
        <taxon>Phytophthora</taxon>
    </lineage>
</organism>
<feature type="non-terminal residue" evidence="1">
    <location>
        <position position="1"/>
    </location>
</feature>
<dbReference type="PANTHER" id="PTHR40866">
    <property type="entry name" value="BED-TYPE DOMAIN-CONTAINING PROTEIN"/>
    <property type="match status" value="1"/>
</dbReference>
<name>W2FLI2_PHYNI</name>
<dbReference type="Proteomes" id="UP000053236">
    <property type="component" value="Unassembled WGS sequence"/>
</dbReference>
<evidence type="ECO:0000313" key="1">
    <source>
        <dbReference type="EMBL" id="ETK70895.1"/>
    </source>
</evidence>
<evidence type="ECO:0008006" key="2">
    <source>
        <dbReference type="Google" id="ProtNLM"/>
    </source>
</evidence>
<sequence length="169" mass="19080">IAAYFYSPCRNQYDEPVPEYFRCRCWKIRKQTSRNGFTNLMQHVRSEHPTFQEEMLAATTAQTSSVLFLGADISGNSACTARRRYAFRGSRCCCRVAGRFGIMFDGWTHSSEDFVAVFAYCEDNGIAKSALLSMAPVINGLDEDPSARIHRDFLAGMLEQHFGKDLSCC</sequence>
<protein>
    <recommendedName>
        <fullName evidence="2">BED-type domain-containing protein</fullName>
    </recommendedName>
</protein>
<dbReference type="PANTHER" id="PTHR40866:SF1">
    <property type="entry name" value="BED-TYPE DOMAIN-CONTAINING PROTEIN"/>
    <property type="match status" value="1"/>
</dbReference>
<dbReference type="EMBL" id="KI690011">
    <property type="protein sequence ID" value="ETK70895.1"/>
    <property type="molecule type" value="Genomic_DNA"/>
</dbReference>
<gene>
    <name evidence="1" type="ORF">L915_21777</name>
</gene>
<proteinExistence type="predicted"/>